<comment type="caution">
    <text evidence="2">The sequence shown here is derived from an EMBL/GenBank/DDBJ whole genome shotgun (WGS) entry which is preliminary data.</text>
</comment>
<proteinExistence type="predicted"/>
<reference evidence="2" key="1">
    <citation type="journal article" date="2015" name="Nature">
        <title>Complex archaea that bridge the gap between prokaryotes and eukaryotes.</title>
        <authorList>
            <person name="Spang A."/>
            <person name="Saw J.H."/>
            <person name="Jorgensen S.L."/>
            <person name="Zaremba-Niedzwiedzka K."/>
            <person name="Martijn J."/>
            <person name="Lind A.E."/>
            <person name="van Eijk R."/>
            <person name="Schleper C."/>
            <person name="Guy L."/>
            <person name="Ettema T.J."/>
        </authorList>
    </citation>
    <scope>NUCLEOTIDE SEQUENCE</scope>
</reference>
<sequence length="314" mass="34069">MADFMDTTGLLGGPTRLRPTPTPPPKNVQVSDSEEEPPESTDAEKETPEESGEGGSPDASKESLNDNEVDADDSDPDAGDDADADGADISTLPKWAQTRMKKAEEDSAASEQKRRDFQSKAQQAENDTQTAINALRAAQPANKKSALREKLKSLPPDELVDVQTLTQAMDESEVVDQEAANQQHLEQLSNTINAAVKRKEDFNDMSNFYNTQGMQNDSEAQLLSNLGNYYRAAHAKTLGELKTMKGEHAKELKAVEAKVLKRLKAHGEKPPGATGRRKTQHRPSSDPTIAKLEKRARDRGIDPATGGFAPPGAL</sequence>
<evidence type="ECO:0000256" key="1">
    <source>
        <dbReference type="SAM" id="MobiDB-lite"/>
    </source>
</evidence>
<feature type="compositionally biased region" description="Acidic residues" evidence="1">
    <location>
        <begin position="32"/>
        <end position="41"/>
    </location>
</feature>
<organism evidence="2">
    <name type="scientific">marine sediment metagenome</name>
    <dbReference type="NCBI Taxonomy" id="412755"/>
    <lineage>
        <taxon>unclassified sequences</taxon>
        <taxon>metagenomes</taxon>
        <taxon>ecological metagenomes</taxon>
    </lineage>
</organism>
<feature type="compositionally biased region" description="Polar residues" evidence="1">
    <location>
        <begin position="119"/>
        <end position="131"/>
    </location>
</feature>
<accession>A0A0F9P4D4</accession>
<feature type="compositionally biased region" description="Basic and acidic residues" evidence="1">
    <location>
        <begin position="291"/>
        <end position="301"/>
    </location>
</feature>
<protein>
    <submittedName>
        <fullName evidence="2">Uncharacterized protein</fullName>
    </submittedName>
</protein>
<dbReference type="AlphaFoldDB" id="A0A0F9P4D4"/>
<name>A0A0F9P4D4_9ZZZZ</name>
<feature type="region of interest" description="Disordered" evidence="1">
    <location>
        <begin position="262"/>
        <end position="314"/>
    </location>
</feature>
<feature type="region of interest" description="Disordered" evidence="1">
    <location>
        <begin position="1"/>
        <end position="131"/>
    </location>
</feature>
<evidence type="ECO:0000313" key="2">
    <source>
        <dbReference type="EMBL" id="KKM88302.1"/>
    </source>
</evidence>
<gene>
    <name evidence="2" type="ORF">LCGC14_1260110</name>
</gene>
<feature type="compositionally biased region" description="Basic and acidic residues" evidence="1">
    <location>
        <begin position="101"/>
        <end position="118"/>
    </location>
</feature>
<dbReference type="EMBL" id="LAZR01006976">
    <property type="protein sequence ID" value="KKM88302.1"/>
    <property type="molecule type" value="Genomic_DNA"/>
</dbReference>
<feature type="compositionally biased region" description="Low complexity" evidence="1">
    <location>
        <begin position="7"/>
        <end position="19"/>
    </location>
</feature>
<feature type="compositionally biased region" description="Acidic residues" evidence="1">
    <location>
        <begin position="65"/>
        <end position="86"/>
    </location>
</feature>